<dbReference type="InterPro" id="IPR010559">
    <property type="entry name" value="Sig_transdc_His_kin_internal"/>
</dbReference>
<sequence>MILLINLVFLILILRLSFDKKVMDFLLNGKWPGVITVQHLLFWMAFLGVSSYIYVSFFNITEAALAMLFMLALNIPVYLLCFKKLVPEFYQKARYGEYVRYTASLFVISSLIRILVEPELFSAFKSTDGKYLFMVYLMQAIIILVPSMQGISKYKLIAERELSALSLRKKEADMELLKSKINPHFLFNTLNNIYSHSYATDGSSADLIKQLSLLMQYTTYEIEKKTIPIERELQMIAALSKLYQLKSNRKLNIVMNFESSELTAIVEIPPTIYLTLFENAVKYSALGRDEKAQVSTTLSFTPSAAEFTISNSISEKKLTDDASNYRGAGLKVLKMILDREYGEKYEMKTDQNETSYSSKLIISI</sequence>
<dbReference type="EMBL" id="SLWO01000001">
    <property type="protein sequence ID" value="TCO31026.1"/>
    <property type="molecule type" value="Genomic_DNA"/>
</dbReference>
<keyword evidence="3" id="KW-0808">Transferase</keyword>
<keyword evidence="3" id="KW-0418">Kinase</keyword>
<keyword evidence="1" id="KW-0812">Transmembrane</keyword>
<organism evidence="3 4">
    <name type="scientific">Pedobacter psychrotolerans</name>
    <dbReference type="NCBI Taxonomy" id="1843235"/>
    <lineage>
        <taxon>Bacteria</taxon>
        <taxon>Pseudomonadati</taxon>
        <taxon>Bacteroidota</taxon>
        <taxon>Sphingobacteriia</taxon>
        <taxon>Sphingobacteriales</taxon>
        <taxon>Sphingobacteriaceae</taxon>
        <taxon>Pedobacter</taxon>
    </lineage>
</organism>
<dbReference type="GO" id="GO:0016020">
    <property type="term" value="C:membrane"/>
    <property type="evidence" value="ECO:0007669"/>
    <property type="project" value="InterPro"/>
</dbReference>
<accession>A0A4V2S0B8</accession>
<evidence type="ECO:0000256" key="1">
    <source>
        <dbReference type="SAM" id="Phobius"/>
    </source>
</evidence>
<gene>
    <name evidence="3" type="ORF">EV200_101472</name>
</gene>
<evidence type="ECO:0000259" key="2">
    <source>
        <dbReference type="Pfam" id="PF06580"/>
    </source>
</evidence>
<dbReference type="PANTHER" id="PTHR34220">
    <property type="entry name" value="SENSOR HISTIDINE KINASE YPDA"/>
    <property type="match status" value="1"/>
</dbReference>
<feature type="transmembrane region" description="Helical" evidence="1">
    <location>
        <begin position="98"/>
        <end position="116"/>
    </location>
</feature>
<keyword evidence="1" id="KW-0472">Membrane</keyword>
<evidence type="ECO:0000313" key="4">
    <source>
        <dbReference type="Proteomes" id="UP000295684"/>
    </source>
</evidence>
<name>A0A4V2S0B8_9SPHI</name>
<feature type="domain" description="Signal transduction histidine kinase internal region" evidence="2">
    <location>
        <begin position="173"/>
        <end position="250"/>
    </location>
</feature>
<keyword evidence="1" id="KW-1133">Transmembrane helix</keyword>
<dbReference type="Pfam" id="PF06580">
    <property type="entry name" value="His_kinase"/>
    <property type="match status" value="1"/>
</dbReference>
<dbReference type="InterPro" id="IPR050640">
    <property type="entry name" value="Bact_2-comp_sensor_kinase"/>
</dbReference>
<dbReference type="GO" id="GO:0000155">
    <property type="term" value="F:phosphorelay sensor kinase activity"/>
    <property type="evidence" value="ECO:0007669"/>
    <property type="project" value="InterPro"/>
</dbReference>
<proteinExistence type="predicted"/>
<dbReference type="PANTHER" id="PTHR34220:SF7">
    <property type="entry name" value="SENSOR HISTIDINE KINASE YPDA"/>
    <property type="match status" value="1"/>
</dbReference>
<dbReference type="OrthoDB" id="741464at2"/>
<dbReference type="Proteomes" id="UP000295684">
    <property type="component" value="Unassembled WGS sequence"/>
</dbReference>
<comment type="caution">
    <text evidence="3">The sequence shown here is derived from an EMBL/GenBank/DDBJ whole genome shotgun (WGS) entry which is preliminary data.</text>
</comment>
<evidence type="ECO:0000313" key="3">
    <source>
        <dbReference type="EMBL" id="TCO31026.1"/>
    </source>
</evidence>
<feature type="transmembrane region" description="Helical" evidence="1">
    <location>
        <begin position="64"/>
        <end position="86"/>
    </location>
</feature>
<reference evidence="3 4" key="1">
    <citation type="submission" date="2019-03" db="EMBL/GenBank/DDBJ databases">
        <title>Genomic Encyclopedia of Type Strains, Phase IV (KMG-IV): sequencing the most valuable type-strain genomes for metagenomic binning, comparative biology and taxonomic classification.</title>
        <authorList>
            <person name="Goeker M."/>
        </authorList>
    </citation>
    <scope>NUCLEOTIDE SEQUENCE [LARGE SCALE GENOMIC DNA]</scope>
    <source>
        <strain evidence="3 4">DSM 103236</strain>
    </source>
</reference>
<dbReference type="AlphaFoldDB" id="A0A4V2S0B8"/>
<feature type="transmembrane region" description="Helical" evidence="1">
    <location>
        <begin position="35"/>
        <end position="57"/>
    </location>
</feature>
<feature type="transmembrane region" description="Helical" evidence="1">
    <location>
        <begin position="128"/>
        <end position="148"/>
    </location>
</feature>
<protein>
    <submittedName>
        <fullName evidence="3">Histidine kinase</fullName>
    </submittedName>
</protein>